<dbReference type="PANTHER" id="PTHR10110">
    <property type="entry name" value="SODIUM/HYDROGEN EXCHANGER"/>
    <property type="match status" value="1"/>
</dbReference>
<feature type="region of interest" description="Disordered" evidence="11">
    <location>
        <begin position="465"/>
        <end position="486"/>
    </location>
</feature>
<dbReference type="GO" id="GO:0051453">
    <property type="term" value="P:regulation of intracellular pH"/>
    <property type="evidence" value="ECO:0007669"/>
    <property type="project" value="TreeGrafter"/>
</dbReference>
<evidence type="ECO:0000256" key="11">
    <source>
        <dbReference type="SAM" id="MobiDB-lite"/>
    </source>
</evidence>
<dbReference type="STRING" id="497964.CfE428DRAFT_2050"/>
<dbReference type="GO" id="GO:0005886">
    <property type="term" value="C:plasma membrane"/>
    <property type="evidence" value="ECO:0007669"/>
    <property type="project" value="UniProtKB-SubCell"/>
</dbReference>
<feature type="transmembrane region" description="Helical" evidence="10">
    <location>
        <begin position="223"/>
        <end position="248"/>
    </location>
</feature>
<comment type="function">
    <text evidence="10">Na(+)/H(+) antiporter that extrudes sodium in exchange for external protons.</text>
</comment>
<dbReference type="NCBIfam" id="TIGR00831">
    <property type="entry name" value="a_cpa1"/>
    <property type="match status" value="1"/>
</dbReference>
<evidence type="ECO:0000256" key="6">
    <source>
        <dbReference type="ARBA" id="ARBA00023053"/>
    </source>
</evidence>
<evidence type="ECO:0000256" key="5">
    <source>
        <dbReference type="ARBA" id="ARBA00022989"/>
    </source>
</evidence>
<feature type="transmembrane region" description="Helical" evidence="10">
    <location>
        <begin position="381"/>
        <end position="405"/>
    </location>
</feature>
<dbReference type="RefSeq" id="WP_006979375.1">
    <property type="nucleotide sequence ID" value="NZ_ABVL01000005.1"/>
</dbReference>
<feature type="transmembrane region" description="Helical" evidence="10">
    <location>
        <begin position="184"/>
        <end position="203"/>
    </location>
</feature>
<dbReference type="PANTHER" id="PTHR10110:SF86">
    <property type="entry name" value="SODIUM_HYDROGEN EXCHANGER 7"/>
    <property type="match status" value="1"/>
</dbReference>
<dbReference type="InterPro" id="IPR006153">
    <property type="entry name" value="Cation/H_exchanger_TM"/>
</dbReference>
<keyword evidence="5 10" id="KW-1133">Transmembrane helix</keyword>
<feature type="transmembrane region" description="Helical" evidence="10">
    <location>
        <begin position="260"/>
        <end position="285"/>
    </location>
</feature>
<feature type="domain" description="Cation/H+ exchanger transmembrane" evidence="12">
    <location>
        <begin position="11"/>
        <end position="405"/>
    </location>
</feature>
<keyword evidence="8 10" id="KW-0472">Membrane</keyword>
<evidence type="ECO:0000256" key="8">
    <source>
        <dbReference type="ARBA" id="ARBA00023136"/>
    </source>
</evidence>
<keyword evidence="2 10" id="KW-0813">Transport</keyword>
<keyword evidence="10" id="KW-0050">Antiport</keyword>
<feature type="transmembrane region" description="Helical" evidence="10">
    <location>
        <begin position="83"/>
        <end position="103"/>
    </location>
</feature>
<evidence type="ECO:0000256" key="4">
    <source>
        <dbReference type="ARBA" id="ARBA00022692"/>
    </source>
</evidence>
<feature type="transmembrane region" description="Helical" evidence="10">
    <location>
        <begin position="109"/>
        <end position="133"/>
    </location>
</feature>
<dbReference type="Proteomes" id="UP000005824">
    <property type="component" value="Unassembled WGS sequence"/>
</dbReference>
<dbReference type="Pfam" id="PF00999">
    <property type="entry name" value="Na_H_Exchanger"/>
    <property type="match status" value="1"/>
</dbReference>
<feature type="transmembrane region" description="Helical" evidence="10">
    <location>
        <begin position="305"/>
        <end position="326"/>
    </location>
</feature>
<dbReference type="InParanoid" id="B4CZG2"/>
<reference evidence="13 14" key="1">
    <citation type="journal article" date="2011" name="J. Bacteriol.">
        <title>Genome sequence of Chthoniobacter flavus Ellin428, an aerobic heterotrophic soil bacterium.</title>
        <authorList>
            <person name="Kant R."/>
            <person name="van Passel M.W."/>
            <person name="Palva A."/>
            <person name="Lucas S."/>
            <person name="Lapidus A."/>
            <person name="Glavina Del Rio T."/>
            <person name="Dalin E."/>
            <person name="Tice H."/>
            <person name="Bruce D."/>
            <person name="Goodwin L."/>
            <person name="Pitluck S."/>
            <person name="Larimer F.W."/>
            <person name="Land M.L."/>
            <person name="Hauser L."/>
            <person name="Sangwan P."/>
            <person name="de Vos W.M."/>
            <person name="Janssen P.H."/>
            <person name="Smidt H."/>
        </authorList>
    </citation>
    <scope>NUCLEOTIDE SEQUENCE [LARGE SCALE GENOMIC DNA]</scope>
    <source>
        <strain evidence="13 14">Ellin428</strain>
    </source>
</reference>
<evidence type="ECO:0000256" key="2">
    <source>
        <dbReference type="ARBA" id="ARBA00022448"/>
    </source>
</evidence>
<dbReference type="eggNOG" id="COG0025">
    <property type="taxonomic scope" value="Bacteria"/>
</dbReference>
<keyword evidence="14" id="KW-1185">Reference proteome</keyword>
<evidence type="ECO:0000256" key="3">
    <source>
        <dbReference type="ARBA" id="ARBA00022475"/>
    </source>
</evidence>
<comment type="similarity">
    <text evidence="10">Belongs to the monovalent cation:proton antiporter 1 (CPA1) transporter (TC 2.A.36) family.</text>
</comment>
<keyword evidence="7 10" id="KW-0406">Ion transport</keyword>
<dbReference type="GO" id="GO:0015385">
    <property type="term" value="F:sodium:proton antiporter activity"/>
    <property type="evidence" value="ECO:0007669"/>
    <property type="project" value="InterPro"/>
</dbReference>
<accession>B4CZG2</accession>
<organism evidence="13 14">
    <name type="scientific">Chthoniobacter flavus Ellin428</name>
    <dbReference type="NCBI Taxonomy" id="497964"/>
    <lineage>
        <taxon>Bacteria</taxon>
        <taxon>Pseudomonadati</taxon>
        <taxon>Verrucomicrobiota</taxon>
        <taxon>Spartobacteria</taxon>
        <taxon>Chthoniobacterales</taxon>
        <taxon>Chthoniobacteraceae</taxon>
        <taxon>Chthoniobacter</taxon>
    </lineage>
</organism>
<dbReference type="AlphaFoldDB" id="B4CZG2"/>
<keyword evidence="4 10" id="KW-0812">Transmembrane</keyword>
<dbReference type="FunCoup" id="B4CZG2">
    <property type="interactions" value="121"/>
</dbReference>
<keyword evidence="9 10" id="KW-0739">Sodium transport</keyword>
<comment type="caution">
    <text evidence="13">The sequence shown here is derived from an EMBL/GenBank/DDBJ whole genome shotgun (WGS) entry which is preliminary data.</text>
</comment>
<gene>
    <name evidence="13" type="ORF">CfE428DRAFT_2050</name>
</gene>
<dbReference type="InterPro" id="IPR018422">
    <property type="entry name" value="Cation/H_exchanger_CPA1"/>
</dbReference>
<comment type="caution">
    <text evidence="10">Lacks conserved residue(s) required for the propagation of feature annotation.</text>
</comment>
<evidence type="ECO:0000259" key="12">
    <source>
        <dbReference type="Pfam" id="PF00999"/>
    </source>
</evidence>
<dbReference type="InterPro" id="IPR004705">
    <property type="entry name" value="Cation/H_exchanger_CPA1_bac"/>
</dbReference>
<sequence>MAQLELLCFVLMLVAVLDIAARKIGLPYPVLMVLCGLSLGLIPRLPHFTFPPELVLPVFIPPLLFPAAFLTSWHDFKFNLRPIFLLAVGLVLLTMLTVAWTAHACIPGLPWSAAFVLGAIISPPDAIAATAVFERLEVPRRIVTVLEGESLVNDTVALVAYRFAITAVVTGTFSLSTAALEVPLVALGGAIIGGLIGVGVDWLQRRLDDPPVQVTISLLTPFLAYLTAEQVGCSGVLAIVTAGVFLGWRLPRMVTARTRLELGAFWQMLVYLLNGIVFVFIGLQLPQVTQGLEQHTSWSRLLSQTGAVCAVTVVVRLLWIYPAAYLPRLLSSSLRARDPYPDWRDVTIIGWSGMRGVDSLATALALPFFTVTGAPFPGRNIIIFISFAVILFTLVAQGLSLPILIRLLGVKGDGKADCEEHVARLAANQAALAYLEGLAETKAEHRQQITLLQAEYHERLAQLELEEEEDEENNSDVTEERDTPTPISPFFQLARAALQIERDAIIGLRNQHRINDETLRVVQRDIDLADARMVEREQ</sequence>
<dbReference type="GO" id="GO:0098719">
    <property type="term" value="P:sodium ion import across plasma membrane"/>
    <property type="evidence" value="ECO:0007669"/>
    <property type="project" value="TreeGrafter"/>
</dbReference>
<name>B4CZG2_9BACT</name>
<keyword evidence="3 10" id="KW-1003">Cell membrane</keyword>
<evidence type="ECO:0000256" key="1">
    <source>
        <dbReference type="ARBA" id="ARBA00004651"/>
    </source>
</evidence>
<feature type="compositionally biased region" description="Acidic residues" evidence="11">
    <location>
        <begin position="465"/>
        <end position="477"/>
    </location>
</feature>
<keyword evidence="6 10" id="KW-0915">Sodium</keyword>
<proteinExistence type="inferred from homology"/>
<dbReference type="Gene3D" id="6.10.140.1330">
    <property type="match status" value="1"/>
</dbReference>
<evidence type="ECO:0000256" key="7">
    <source>
        <dbReference type="ARBA" id="ARBA00023065"/>
    </source>
</evidence>
<evidence type="ECO:0000256" key="9">
    <source>
        <dbReference type="ARBA" id="ARBA00023201"/>
    </source>
</evidence>
<evidence type="ECO:0000313" key="14">
    <source>
        <dbReference type="Proteomes" id="UP000005824"/>
    </source>
</evidence>
<dbReference type="GO" id="GO:0015386">
    <property type="term" value="F:potassium:proton antiporter activity"/>
    <property type="evidence" value="ECO:0007669"/>
    <property type="project" value="TreeGrafter"/>
</dbReference>
<dbReference type="EMBL" id="ABVL01000005">
    <property type="protein sequence ID" value="EDY20126.1"/>
    <property type="molecule type" value="Genomic_DNA"/>
</dbReference>
<evidence type="ECO:0000313" key="13">
    <source>
        <dbReference type="EMBL" id="EDY20126.1"/>
    </source>
</evidence>
<protein>
    <submittedName>
        <fullName evidence="13">Na+/H+ antiporter</fullName>
    </submittedName>
</protein>
<evidence type="ECO:0000256" key="10">
    <source>
        <dbReference type="RuleBase" id="RU366002"/>
    </source>
</evidence>
<feature type="transmembrane region" description="Helical" evidence="10">
    <location>
        <begin position="54"/>
        <end position="71"/>
    </location>
</feature>
<comment type="subcellular location">
    <subcellularLocation>
        <location evidence="1 10">Cell membrane</location>
        <topology evidence="1 10">Multi-pass membrane protein</topology>
    </subcellularLocation>
</comment>